<proteinExistence type="predicted"/>
<protein>
    <recommendedName>
        <fullName evidence="1">Autotransporter domain-containing protein</fullName>
    </recommendedName>
</protein>
<dbReference type="AlphaFoldDB" id="A0A3B0UIB6"/>
<dbReference type="InterPro" id="IPR036709">
    <property type="entry name" value="Autotransporte_beta_dom_sf"/>
</dbReference>
<dbReference type="EMBL" id="UOEQ01000207">
    <property type="protein sequence ID" value="VAW19276.1"/>
    <property type="molecule type" value="Genomic_DNA"/>
</dbReference>
<evidence type="ECO:0000313" key="2">
    <source>
        <dbReference type="EMBL" id="VAW19276.1"/>
    </source>
</evidence>
<organism evidence="2">
    <name type="scientific">hydrothermal vent metagenome</name>
    <dbReference type="NCBI Taxonomy" id="652676"/>
    <lineage>
        <taxon>unclassified sequences</taxon>
        <taxon>metagenomes</taxon>
        <taxon>ecological metagenomes</taxon>
    </lineage>
</organism>
<dbReference type="Pfam" id="PF03797">
    <property type="entry name" value="Autotransporter"/>
    <property type="match status" value="1"/>
</dbReference>
<dbReference type="Gene3D" id="2.40.128.130">
    <property type="entry name" value="Autotransporter beta-domain"/>
    <property type="match status" value="1"/>
</dbReference>
<dbReference type="PROSITE" id="PS51208">
    <property type="entry name" value="AUTOTRANSPORTER"/>
    <property type="match status" value="1"/>
</dbReference>
<evidence type="ECO:0000259" key="1">
    <source>
        <dbReference type="PROSITE" id="PS51208"/>
    </source>
</evidence>
<dbReference type="SUPFAM" id="SSF103515">
    <property type="entry name" value="Autotransporter"/>
    <property type="match status" value="1"/>
</dbReference>
<feature type="domain" description="Autotransporter" evidence="1">
    <location>
        <begin position="160"/>
        <end position="439"/>
    </location>
</feature>
<dbReference type="InterPro" id="IPR005546">
    <property type="entry name" value="Autotransporte_beta"/>
</dbReference>
<dbReference type="SMART" id="SM00869">
    <property type="entry name" value="Autotransporter"/>
    <property type="match status" value="1"/>
</dbReference>
<gene>
    <name evidence="2" type="ORF">MNBD_ALPHA11-283</name>
</gene>
<name>A0A3B0UIB6_9ZZZZ</name>
<accession>A0A3B0UIB6</accession>
<sequence>GVTSNGIEIGLNNIESIINNSGTILVTGVDSNAFQSLGGTSGTVFNNSGKIVSMQGNSIVFGASDSILNLAAPSFIGGAMDFGTATNDVNITTGRSQSNLWDFSNGANPTPAMSFGGDVPWAWNAATSQFATIDPTALSAAPDMLADNAAALSQVTRSNNGVNAGNWWLGGFGGWSGYGAVGVNNDYTNANGGVAGGVSFDINDSLNIGLMTAYLANNFVANSKWMTSQTITGQGGVVGIYGNAKLDAFFADFAIYVGAQNNDSSRLVNDNLAALGVDYANANYNSWFIAPELRVGVDIATDGEWVITPSASARISMQQIDGYSETGSNANATIAARNVQVFEGNIELAATRKVEVGTFTIAAGAQYRQNLGAGTQAVTLLGQNLAIPVNTAGSIAGYLGLDATFDISDNSVLNLAAKAAIGTNDYVSVSGSLGIKTVF</sequence>
<reference evidence="2" key="1">
    <citation type="submission" date="2018-06" db="EMBL/GenBank/DDBJ databases">
        <authorList>
            <person name="Zhirakovskaya E."/>
        </authorList>
    </citation>
    <scope>NUCLEOTIDE SEQUENCE</scope>
</reference>
<feature type="non-terminal residue" evidence="2">
    <location>
        <position position="1"/>
    </location>
</feature>